<reference evidence="17" key="1">
    <citation type="submission" date="2021-02" db="EMBL/GenBank/DDBJ databases">
        <authorList>
            <person name="Nowell W R."/>
        </authorList>
    </citation>
    <scope>NUCLEOTIDE SEQUENCE</scope>
</reference>
<dbReference type="Gene3D" id="3.40.50.300">
    <property type="entry name" value="P-loop containing nucleotide triphosphate hydrolases"/>
    <property type="match status" value="1"/>
</dbReference>
<evidence type="ECO:0000256" key="7">
    <source>
        <dbReference type="ARBA" id="ARBA00023017"/>
    </source>
</evidence>
<proteinExistence type="inferred from homology"/>
<dbReference type="EMBL" id="CAJNOQ010004999">
    <property type="protein sequence ID" value="CAF1082190.1"/>
    <property type="molecule type" value="Genomic_DNA"/>
</dbReference>
<keyword evidence="12" id="KW-0966">Cell projection</keyword>
<evidence type="ECO:0000256" key="2">
    <source>
        <dbReference type="ARBA" id="ARBA00008887"/>
    </source>
</evidence>
<dbReference type="InterPro" id="IPR026983">
    <property type="entry name" value="DHC"/>
</dbReference>
<evidence type="ECO:0000256" key="11">
    <source>
        <dbReference type="ARBA" id="ARBA00023212"/>
    </source>
</evidence>
<feature type="domain" description="Dynein heavy chain hydrolytic ATP-binding dynein motor region" evidence="16">
    <location>
        <begin position="1448"/>
        <end position="1584"/>
    </location>
</feature>
<evidence type="ECO:0000256" key="13">
    <source>
        <dbReference type="SAM" id="Coils"/>
    </source>
</evidence>
<evidence type="ECO:0000256" key="9">
    <source>
        <dbReference type="ARBA" id="ARBA00023069"/>
    </source>
</evidence>
<dbReference type="InterPro" id="IPR027417">
    <property type="entry name" value="P-loop_NTPase"/>
</dbReference>
<dbReference type="FunFam" id="3.40.50.300:FF:000063">
    <property type="entry name" value="dynein heavy chain 6, axonemal"/>
    <property type="match status" value="1"/>
</dbReference>
<keyword evidence="8 13" id="KW-0175">Coiled coil</keyword>
<dbReference type="InterPro" id="IPR042222">
    <property type="entry name" value="Dynein_2_N"/>
</dbReference>
<dbReference type="InterPro" id="IPR042228">
    <property type="entry name" value="Dynein_linker_3"/>
</dbReference>
<dbReference type="GO" id="GO:0045505">
    <property type="term" value="F:dynein intermediate chain binding"/>
    <property type="evidence" value="ECO:0007669"/>
    <property type="project" value="InterPro"/>
</dbReference>
<evidence type="ECO:0000259" key="14">
    <source>
        <dbReference type="Pfam" id="PF08385"/>
    </source>
</evidence>
<dbReference type="FunFam" id="1.20.140.100:FF:000001">
    <property type="entry name" value="dynein heavy chain 17, axonemal"/>
    <property type="match status" value="1"/>
</dbReference>
<dbReference type="PANTHER" id="PTHR22878">
    <property type="entry name" value="DYNEIN HEAVY CHAIN 6, AXONEMAL-LIKE-RELATED"/>
    <property type="match status" value="1"/>
</dbReference>
<name>A0A814MPZ3_9BILA</name>
<dbReference type="Gene3D" id="1.10.287.2620">
    <property type="match status" value="1"/>
</dbReference>
<dbReference type="Proteomes" id="UP000681722">
    <property type="component" value="Unassembled WGS sequence"/>
</dbReference>
<dbReference type="PANTHER" id="PTHR22878:SF63">
    <property type="entry name" value="DYNEIN AXONEMAL HEAVY CHAIN 10"/>
    <property type="match status" value="1"/>
</dbReference>
<evidence type="ECO:0000256" key="8">
    <source>
        <dbReference type="ARBA" id="ARBA00023054"/>
    </source>
</evidence>
<dbReference type="InterPro" id="IPR013602">
    <property type="entry name" value="Dynein_heavy_linker"/>
</dbReference>
<dbReference type="GO" id="GO:0005930">
    <property type="term" value="C:axoneme"/>
    <property type="evidence" value="ECO:0007669"/>
    <property type="project" value="UniProtKB-SubCell"/>
</dbReference>
<keyword evidence="6" id="KW-0067">ATP-binding</keyword>
<evidence type="ECO:0000256" key="10">
    <source>
        <dbReference type="ARBA" id="ARBA00023175"/>
    </source>
</evidence>
<evidence type="ECO:0000256" key="6">
    <source>
        <dbReference type="ARBA" id="ARBA00022840"/>
    </source>
</evidence>
<comment type="subcellular location">
    <subcellularLocation>
        <location evidence="1">Cytoplasm</location>
        <location evidence="1">Cytoskeleton</location>
        <location evidence="1">Cilium axoneme</location>
    </subcellularLocation>
</comment>
<feature type="domain" description="Dynein heavy chain linker" evidence="15">
    <location>
        <begin position="778"/>
        <end position="1139"/>
    </location>
</feature>
<evidence type="ECO:0000256" key="3">
    <source>
        <dbReference type="ARBA" id="ARBA00022490"/>
    </source>
</evidence>
<keyword evidence="9" id="KW-0969">Cilium</keyword>
<evidence type="ECO:0000259" key="16">
    <source>
        <dbReference type="Pfam" id="PF12774"/>
    </source>
</evidence>
<dbReference type="FunFam" id="1.20.58.1120:FF:000001">
    <property type="entry name" value="dynein heavy chain 2, axonemal"/>
    <property type="match status" value="1"/>
</dbReference>
<dbReference type="OrthoDB" id="10251809at2759"/>
<feature type="non-terminal residue" evidence="17">
    <location>
        <position position="1"/>
    </location>
</feature>
<organism evidence="17 19">
    <name type="scientific">Didymodactylos carnosus</name>
    <dbReference type="NCBI Taxonomy" id="1234261"/>
    <lineage>
        <taxon>Eukaryota</taxon>
        <taxon>Metazoa</taxon>
        <taxon>Spiralia</taxon>
        <taxon>Gnathifera</taxon>
        <taxon>Rotifera</taxon>
        <taxon>Eurotatoria</taxon>
        <taxon>Bdelloidea</taxon>
        <taxon>Philodinida</taxon>
        <taxon>Philodinidae</taxon>
        <taxon>Didymodactylos</taxon>
    </lineage>
</organism>
<keyword evidence="10" id="KW-0505">Motor protein</keyword>
<evidence type="ECO:0000313" key="18">
    <source>
        <dbReference type="EMBL" id="CAF3847950.1"/>
    </source>
</evidence>
<dbReference type="InterPro" id="IPR013594">
    <property type="entry name" value="Dynein_heavy_tail"/>
</dbReference>
<dbReference type="InterPro" id="IPR035699">
    <property type="entry name" value="AAA_6"/>
</dbReference>
<dbReference type="Pfam" id="PF08393">
    <property type="entry name" value="DHC_N2"/>
    <property type="match status" value="1"/>
</dbReference>
<sequence>GYPPTSGAIAWARFLLTRIKLPMIKFRSVDQLLQSEVGLDVKRCFIELGNMINQYEQTLYDRWIEMVVKNLPLYLKQSLLIDAEERPDLFMSNATSPPLNGQGDGQLNINIRLDGPSYKLPLYITSKNKYVDNISSTLQMKYVQKQQNQRSIATKLSTGTEKCNIYQYVLDPTSTGQKIEIKYLVCYDPDLKESLTECKYLETLGYELPDIVQQTTLQHSKFENLSNQLRIMLEDYHLLLASLDTTEVSLLETHLDQLQTALKPGASRISWGEVSASEYVQLCQTHLNRLHSLLNQIRKNSADIQEHLQSFRTCAIDPVVPRHDDGTLYNCRDYFEFIESKRKEIINGLKRRYELIGPLITKVEALVFNTSTGRHKNMRSFYAYWEQEIFHALVELVVKNLCQFNESIHGIPLFIVNVILAQSRIKLQPPMEEISNYIQRSAHGLRELPKHFSRWLHGTCTPCPLPLWIDNDHEHEIPDFTFNNDVQHHPDVTHMYKPRAYIGRIADAINRTLLQWLSYNELWRIDKVLHTNRFAIKNRTYAEYDDIMSIFSKIDQKLDRHLVNKNIYCIELSFKQFRQGLQQHCNDWIKLYGQRLYAKVSQMLKDIDDTIQNLSKGLDHDADTVPDLKFVLYIISQINQRQEELDHNIDEIEQSYRVLHMYNYDYSQTEWNLLFELKTKLKQLIQRSCLVQHRLKPIANRFRNIINYDIQLFEHVINDFVQKFDKQGPNTIVNDLEKSLIVMREFQDDLKRIEQRKIEMINVMKLFNIHITNYPHLARVIKDMQSLQMLFSLYEDFKRNYLLWSNILWNDLDINDLITNVDQFLKIYRQLPRDVKQQVIGKTIKNYLQDFKSSLPIISDLKNNALHERHWKQLIQETGIDINLTDNVLTLGNLFQMNLYLYNETIQAILQTAIKELQIEKNLKDIQQQWNTMKFVLHKHFRFSTGGGQQERGFIISGVDDILQALDDSSLLLNGITTSRFVGVYLQTVEQWIKMFSLISDVIKLWIIVQQKWIYLENIFLGMNVQLGDETKRFDTADKLYRKIMNETSRNALVKDACTNIGRYNDLKSILNILEKCQKSLNEYLDTKRNAFPRFYFISDDELLSILGSTDPKTITPYLQKIFDNIGALKFVRHEKTATLKEDNEIGSDEKSVVHSILPSSSKAMLPLTSTIELTKNVNHNATMAVHQTEPVPIIFPDTDDSLKSSVIHKQPQSLAPSSSEAFVIDPQLHEQQPLVQQTEKLIRQQSQTTTIATIHSDSNQDVPLIAVAMISVEKETMRFVESVKCEGKVEDWMSAISTEMKRSNRWITKESTFYYRFKRSRLQWMKVYIGMVVLAVNQLWWTWEVEDQFNKMVTQQQRSPMKTYFQQLHTQIEEIVLEMRQMLIPNDYRKFEAVLTIDVHARDSVEILIRDGITEPHEFAWQCQLRYYWLQKEDNLVLRQCTGQFDYGYEYFGLNGRLVITPLTDRIYLTLTQALSMFLGGAPAGPAGTGKTETVKDLAKAMGLLCIVTNCGEGMDYKTIGKNLNGLCQSGSWGCFDEFNRIDASVLSVISTQIKTIQQALMMKFERFMFEETEIKLDRRVGIL</sequence>
<dbReference type="Pfam" id="PF08385">
    <property type="entry name" value="DHC_N1"/>
    <property type="match status" value="2"/>
</dbReference>
<dbReference type="Gene3D" id="1.20.58.1120">
    <property type="match status" value="1"/>
</dbReference>
<keyword evidence="4" id="KW-0493">Microtubule</keyword>
<evidence type="ECO:0000256" key="1">
    <source>
        <dbReference type="ARBA" id="ARBA00004430"/>
    </source>
</evidence>
<dbReference type="FunFam" id="1.10.287.2620:FF:000002">
    <property type="entry name" value="Dynein heavy chain 2, axonemal"/>
    <property type="match status" value="1"/>
</dbReference>
<comment type="caution">
    <text evidence="17">The sequence shown here is derived from an EMBL/GenBank/DDBJ whole genome shotgun (WGS) entry which is preliminary data.</text>
</comment>
<dbReference type="GO" id="GO:0051959">
    <property type="term" value="F:dynein light intermediate chain binding"/>
    <property type="evidence" value="ECO:0007669"/>
    <property type="project" value="InterPro"/>
</dbReference>
<dbReference type="GO" id="GO:0005874">
    <property type="term" value="C:microtubule"/>
    <property type="evidence" value="ECO:0007669"/>
    <property type="project" value="UniProtKB-KW"/>
</dbReference>
<evidence type="ECO:0000256" key="4">
    <source>
        <dbReference type="ARBA" id="ARBA00022701"/>
    </source>
</evidence>
<accession>A0A814MPZ3</accession>
<evidence type="ECO:0000313" key="19">
    <source>
        <dbReference type="Proteomes" id="UP000663829"/>
    </source>
</evidence>
<dbReference type="Gene3D" id="1.20.140.100">
    <property type="entry name" value="Dynein heavy chain, N-terminal domain 2"/>
    <property type="match status" value="1"/>
</dbReference>
<dbReference type="SUPFAM" id="SSF52540">
    <property type="entry name" value="P-loop containing nucleoside triphosphate hydrolases"/>
    <property type="match status" value="1"/>
</dbReference>
<dbReference type="GO" id="GO:0007018">
    <property type="term" value="P:microtubule-based movement"/>
    <property type="evidence" value="ECO:0007669"/>
    <property type="project" value="InterPro"/>
</dbReference>
<dbReference type="GO" id="GO:0005524">
    <property type="term" value="F:ATP binding"/>
    <property type="evidence" value="ECO:0007669"/>
    <property type="project" value="UniProtKB-KW"/>
</dbReference>
<feature type="domain" description="Dynein heavy chain tail" evidence="14">
    <location>
        <begin position="174"/>
        <end position="279"/>
    </location>
</feature>
<evidence type="ECO:0000313" key="17">
    <source>
        <dbReference type="EMBL" id="CAF1082190.1"/>
    </source>
</evidence>
<dbReference type="Pfam" id="PF12774">
    <property type="entry name" value="AAA_6"/>
    <property type="match status" value="1"/>
</dbReference>
<dbReference type="Gene3D" id="3.20.180.20">
    <property type="entry name" value="Dynein heavy chain, N-terminal domain 2"/>
    <property type="match status" value="2"/>
</dbReference>
<keyword evidence="5" id="KW-0547">Nucleotide-binding</keyword>
<dbReference type="EMBL" id="CAJOBC010004999">
    <property type="protein sequence ID" value="CAF3847950.1"/>
    <property type="molecule type" value="Genomic_DNA"/>
</dbReference>
<feature type="coiled-coil region" evidence="13">
    <location>
        <begin position="736"/>
        <end position="763"/>
    </location>
</feature>
<protein>
    <recommendedName>
        <fullName evidence="20">Dynein heavy chain</fullName>
    </recommendedName>
</protein>
<gene>
    <name evidence="17" type="ORF">GPM918_LOCUS17826</name>
    <name evidence="18" type="ORF">SRO942_LOCUS17823</name>
</gene>
<keyword evidence="7" id="KW-0243">Dynein</keyword>
<evidence type="ECO:0000256" key="12">
    <source>
        <dbReference type="ARBA" id="ARBA00023273"/>
    </source>
</evidence>
<evidence type="ECO:0000259" key="15">
    <source>
        <dbReference type="Pfam" id="PF08393"/>
    </source>
</evidence>
<keyword evidence="19" id="KW-1185">Reference proteome</keyword>
<evidence type="ECO:0008006" key="20">
    <source>
        <dbReference type="Google" id="ProtNLM"/>
    </source>
</evidence>
<dbReference type="Proteomes" id="UP000663829">
    <property type="component" value="Unassembled WGS sequence"/>
</dbReference>
<dbReference type="GO" id="GO:0030286">
    <property type="term" value="C:dynein complex"/>
    <property type="evidence" value="ECO:0007669"/>
    <property type="project" value="UniProtKB-KW"/>
</dbReference>
<comment type="similarity">
    <text evidence="2">Belongs to the dynein heavy chain family.</text>
</comment>
<feature type="domain" description="Dynein heavy chain tail" evidence="14">
    <location>
        <begin position="2"/>
        <end position="90"/>
    </location>
</feature>
<keyword evidence="3" id="KW-0963">Cytoplasm</keyword>
<evidence type="ECO:0000256" key="5">
    <source>
        <dbReference type="ARBA" id="ARBA00022741"/>
    </source>
</evidence>
<keyword evidence="11" id="KW-0206">Cytoskeleton</keyword>